<dbReference type="PRINTS" id="PR00793">
    <property type="entry name" value="PROAMNOPTASE"/>
</dbReference>
<organism evidence="12">
    <name type="scientific">Psilocybe cubensis</name>
    <name type="common">Psychedelic mushroom</name>
    <name type="synonym">Stropharia cubensis</name>
    <dbReference type="NCBI Taxonomy" id="181762"/>
    <lineage>
        <taxon>Eukaryota</taxon>
        <taxon>Fungi</taxon>
        <taxon>Dikarya</taxon>
        <taxon>Basidiomycota</taxon>
        <taxon>Agaricomycotina</taxon>
        <taxon>Agaricomycetes</taxon>
        <taxon>Agaricomycetidae</taxon>
        <taxon>Agaricales</taxon>
        <taxon>Agaricineae</taxon>
        <taxon>Strophariaceae</taxon>
        <taxon>Psilocybe</taxon>
    </lineage>
</organism>
<comment type="caution">
    <text evidence="12">The sequence shown here is derived from an EMBL/GenBank/DDBJ whole genome shotgun (WGS) entry which is preliminary data.</text>
</comment>
<evidence type="ECO:0000256" key="6">
    <source>
        <dbReference type="ARBA" id="ARBA00022670"/>
    </source>
</evidence>
<evidence type="ECO:0000256" key="9">
    <source>
        <dbReference type="PIRSR" id="PIRSR006431-1"/>
    </source>
</evidence>
<gene>
    <name evidence="12" type="ORF">JR316_004536</name>
</gene>
<dbReference type="AlphaFoldDB" id="A0A8H8CMK0"/>
<dbReference type="OrthoDB" id="10249433at2759"/>
<accession>A0A8H8CMK0</accession>
<dbReference type="PRINTS" id="PR00111">
    <property type="entry name" value="ABHYDROLASE"/>
</dbReference>
<evidence type="ECO:0000313" key="12">
    <source>
        <dbReference type="EMBL" id="KAG5170149.1"/>
    </source>
</evidence>
<dbReference type="GO" id="GO:0004177">
    <property type="term" value="F:aminopeptidase activity"/>
    <property type="evidence" value="ECO:0007669"/>
    <property type="project" value="UniProtKB-UniRule"/>
</dbReference>
<feature type="active site" evidence="9">
    <location>
        <position position="280"/>
    </location>
</feature>
<dbReference type="Gene3D" id="3.40.50.1820">
    <property type="entry name" value="alpha/beta hydrolase"/>
    <property type="match status" value="1"/>
</dbReference>
<dbReference type="NCBIfam" id="TIGR01249">
    <property type="entry name" value="pro_imino_pep_1"/>
    <property type="match status" value="1"/>
</dbReference>
<evidence type="ECO:0000256" key="3">
    <source>
        <dbReference type="ARBA" id="ARBA00010088"/>
    </source>
</evidence>
<dbReference type="SUPFAM" id="SSF53474">
    <property type="entry name" value="alpha/beta-Hydrolases"/>
    <property type="match status" value="1"/>
</dbReference>
<comment type="similarity">
    <text evidence="3 8 10">Belongs to the peptidase S33 family.</text>
</comment>
<dbReference type="InterPro" id="IPR005944">
    <property type="entry name" value="Pro_iminopeptidase"/>
</dbReference>
<name>A0A8H8CMK0_PSICU</name>
<dbReference type="PANTHER" id="PTHR43722">
    <property type="entry name" value="PROLINE IMINOPEPTIDASE"/>
    <property type="match status" value="1"/>
</dbReference>
<feature type="domain" description="AB hydrolase-1" evidence="11">
    <location>
        <begin position="33"/>
        <end position="309"/>
    </location>
</feature>
<evidence type="ECO:0000256" key="10">
    <source>
        <dbReference type="RuleBase" id="RU003421"/>
    </source>
</evidence>
<evidence type="ECO:0000256" key="5">
    <source>
        <dbReference type="ARBA" id="ARBA00022490"/>
    </source>
</evidence>
<dbReference type="GO" id="GO:0006508">
    <property type="term" value="P:proteolysis"/>
    <property type="evidence" value="ECO:0007669"/>
    <property type="project" value="UniProtKB-KW"/>
</dbReference>
<evidence type="ECO:0000256" key="7">
    <source>
        <dbReference type="ARBA" id="ARBA00022801"/>
    </source>
</evidence>
<dbReference type="EMBL" id="JAFIQS010000004">
    <property type="protein sequence ID" value="KAG5170149.1"/>
    <property type="molecule type" value="Genomic_DNA"/>
</dbReference>
<proteinExistence type="inferred from homology"/>
<protein>
    <recommendedName>
        <fullName evidence="8 10">Proline iminopeptidase</fullName>
        <shortName evidence="8">PIP</shortName>
        <ecNumber evidence="8 10">3.4.11.5</ecNumber>
    </recommendedName>
    <alternativeName>
        <fullName evidence="8">Prolyl aminopeptidase</fullName>
    </alternativeName>
</protein>
<keyword evidence="5 8" id="KW-0963">Cytoplasm</keyword>
<feature type="active site" description="Proton donor" evidence="9">
    <location>
        <position position="308"/>
    </location>
</feature>
<comment type="subcellular location">
    <subcellularLocation>
        <location evidence="2 8">Cytoplasm</location>
    </subcellularLocation>
</comment>
<keyword evidence="4 8" id="KW-0031">Aminopeptidase</keyword>
<keyword evidence="7 8" id="KW-0378">Hydrolase</keyword>
<feature type="active site" description="Nucleophile" evidence="9">
    <location>
        <position position="107"/>
    </location>
</feature>
<dbReference type="PIRSF" id="PIRSF006431">
    <property type="entry name" value="Pept_S33"/>
    <property type="match status" value="1"/>
</dbReference>
<evidence type="ECO:0000256" key="1">
    <source>
        <dbReference type="ARBA" id="ARBA00001585"/>
    </source>
</evidence>
<dbReference type="InterPro" id="IPR000073">
    <property type="entry name" value="AB_hydrolase_1"/>
</dbReference>
<dbReference type="InterPro" id="IPR029058">
    <property type="entry name" value="AB_hydrolase_fold"/>
</dbReference>
<sequence>MYPEREPFEVGKLKVSDIHTLYYEVSGKRDGSPVVFLHGGPGGGVHPSDRGFFNPEKYKIVLFDQRGAGKSTPSACLEENTTWDLVKDIEKLREFLKIEKWHVFGGSWGSTLSLAYAQSHPDRVKSLVLRGIFTLRKSELKFFYQEGASHLFPEAWDEYIAPIPEAERKDMILAYHAQLNSTDEETRLKAAKAWARWEMWTSKLLVDPAHIAHADDDNFANAFARIENHYFVNEGFMREGQLLEPQEIDKMQVSLYLSSYQNLMDFRRHIPTIVVQGRYDVVCPATTAYALKKVFPQLTLNIVPDAGHSSREPGIARLLVEATDSFADL</sequence>
<evidence type="ECO:0000259" key="11">
    <source>
        <dbReference type="Pfam" id="PF00561"/>
    </source>
</evidence>
<evidence type="ECO:0000256" key="2">
    <source>
        <dbReference type="ARBA" id="ARBA00004496"/>
    </source>
</evidence>
<dbReference type="PANTHER" id="PTHR43722:SF1">
    <property type="entry name" value="PROLINE IMINOPEPTIDASE"/>
    <property type="match status" value="1"/>
</dbReference>
<dbReference type="GO" id="GO:0005737">
    <property type="term" value="C:cytoplasm"/>
    <property type="evidence" value="ECO:0007669"/>
    <property type="project" value="UniProtKB-SubCell"/>
</dbReference>
<reference evidence="12" key="1">
    <citation type="submission" date="2021-02" db="EMBL/GenBank/DDBJ databases">
        <title>Psilocybe cubensis genome.</title>
        <authorList>
            <person name="Mckernan K.J."/>
            <person name="Crawford S."/>
            <person name="Trippe A."/>
            <person name="Kane L.T."/>
            <person name="Mclaughlin S."/>
        </authorList>
    </citation>
    <scope>NUCLEOTIDE SEQUENCE [LARGE SCALE GENOMIC DNA]</scope>
    <source>
        <strain evidence="12">MGC-MH-2018</strain>
    </source>
</reference>
<keyword evidence="6 8" id="KW-0645">Protease</keyword>
<dbReference type="EC" id="3.4.11.5" evidence="8 10"/>
<dbReference type="InterPro" id="IPR002410">
    <property type="entry name" value="Peptidase_S33"/>
</dbReference>
<evidence type="ECO:0000256" key="4">
    <source>
        <dbReference type="ARBA" id="ARBA00022438"/>
    </source>
</evidence>
<evidence type="ECO:0000256" key="8">
    <source>
        <dbReference type="PIRNR" id="PIRNR006431"/>
    </source>
</evidence>
<comment type="catalytic activity">
    <reaction evidence="1 8 10">
        <text>Release of N-terminal proline from a peptide.</text>
        <dbReference type="EC" id="3.4.11.5"/>
    </reaction>
</comment>
<dbReference type="Pfam" id="PF00561">
    <property type="entry name" value="Abhydrolase_1"/>
    <property type="match status" value="1"/>
</dbReference>